<name>A0A1I7UT50_9PELO</name>
<feature type="domain" description="F-box" evidence="1">
    <location>
        <begin position="4"/>
        <end position="51"/>
    </location>
</feature>
<dbReference type="PROSITE" id="PS50181">
    <property type="entry name" value="FBOX"/>
    <property type="match status" value="1"/>
</dbReference>
<dbReference type="InterPro" id="IPR001810">
    <property type="entry name" value="F-box_dom"/>
</dbReference>
<keyword evidence="2" id="KW-1185">Reference proteome</keyword>
<sequence length="331" mass="38190">MTSPFYLFRLPQLVYSMIINSMTVTEQILLSLCSLKTNSIVKYFRRDTRKITLNVRNNALVTVVVEGSNEQLRIGQMLQPGPVDQKVTINGKSKRFGYSKLLYAIGTYWDDMETGTMEVIEYLDKLLSAKVEILEISDESGGRIMNWLQRRQRQISKVIVFNQRKTVFEVESLSNIIRDCEAKHICLDVNTGGKPFEIQNSHGKCVLFQCKDDTVISVENLMQIEAPEIYLTNRRYTDAEIDLFLRHWMNGGNPNLKALFIPHLIYDGVNVASNLPVSRRRGDKRYRSVIDSELSFSMYGGYKIKRNDGTIARFYDDSEDFFCFALEKVLH</sequence>
<dbReference type="Pfam" id="PF07735">
    <property type="entry name" value="FBA_2"/>
    <property type="match status" value="1"/>
</dbReference>
<evidence type="ECO:0000313" key="2">
    <source>
        <dbReference type="Proteomes" id="UP000095282"/>
    </source>
</evidence>
<dbReference type="InterPro" id="IPR053222">
    <property type="entry name" value="Zygotic_Embryogenesis-Asso"/>
</dbReference>
<dbReference type="WBParaSite" id="Csp11.Scaffold630.g19084.t1">
    <property type="protein sequence ID" value="Csp11.Scaffold630.g19084.t1"/>
    <property type="gene ID" value="Csp11.Scaffold630.g19084"/>
</dbReference>
<dbReference type="Proteomes" id="UP000095282">
    <property type="component" value="Unplaced"/>
</dbReference>
<accession>A0A1I7UT50</accession>
<evidence type="ECO:0000313" key="3">
    <source>
        <dbReference type="WBParaSite" id="Csp11.Scaffold630.g19084.t1"/>
    </source>
</evidence>
<dbReference type="PANTHER" id="PTHR22899">
    <property type="entry name" value="CYCLIN-RELATED F-BOX FAMILY"/>
    <property type="match status" value="1"/>
</dbReference>
<organism evidence="2 3">
    <name type="scientific">Caenorhabditis tropicalis</name>
    <dbReference type="NCBI Taxonomy" id="1561998"/>
    <lineage>
        <taxon>Eukaryota</taxon>
        <taxon>Metazoa</taxon>
        <taxon>Ecdysozoa</taxon>
        <taxon>Nematoda</taxon>
        <taxon>Chromadorea</taxon>
        <taxon>Rhabditida</taxon>
        <taxon>Rhabditina</taxon>
        <taxon>Rhabditomorpha</taxon>
        <taxon>Rhabditoidea</taxon>
        <taxon>Rhabditidae</taxon>
        <taxon>Peloderinae</taxon>
        <taxon>Caenorhabditis</taxon>
    </lineage>
</organism>
<evidence type="ECO:0000259" key="1">
    <source>
        <dbReference type="PROSITE" id="PS50181"/>
    </source>
</evidence>
<protein>
    <submittedName>
        <fullName evidence="3">F-box domain-containing protein</fullName>
    </submittedName>
</protein>
<proteinExistence type="predicted"/>
<reference evidence="3" key="1">
    <citation type="submission" date="2016-11" db="UniProtKB">
        <authorList>
            <consortium name="WormBaseParasite"/>
        </authorList>
    </citation>
    <scope>IDENTIFICATION</scope>
</reference>
<dbReference type="AlphaFoldDB" id="A0A1I7UT50"/>
<dbReference type="PANTHER" id="PTHR22899:SF0">
    <property type="entry name" value="F-BOX ASSOCIATED DOMAIN-CONTAINING PROTEIN-RELATED"/>
    <property type="match status" value="1"/>
</dbReference>
<dbReference type="InterPro" id="IPR012885">
    <property type="entry name" value="F-box_Sdz-33"/>
</dbReference>